<evidence type="ECO:0000313" key="4">
    <source>
        <dbReference type="EMBL" id="KOX80055.1"/>
    </source>
</evidence>
<dbReference type="Proteomes" id="UP000053105">
    <property type="component" value="Unassembled WGS sequence"/>
</dbReference>
<evidence type="ECO:0000259" key="3">
    <source>
        <dbReference type="PROSITE" id="PS50157"/>
    </source>
</evidence>
<protein>
    <recommendedName>
        <fullName evidence="3">C2H2-type domain-containing protein</fullName>
    </recommendedName>
</protein>
<keyword evidence="1" id="KW-0863">Zinc-finger</keyword>
<organism evidence="4 5">
    <name type="scientific">Melipona quadrifasciata</name>
    <dbReference type="NCBI Taxonomy" id="166423"/>
    <lineage>
        <taxon>Eukaryota</taxon>
        <taxon>Metazoa</taxon>
        <taxon>Ecdysozoa</taxon>
        <taxon>Arthropoda</taxon>
        <taxon>Hexapoda</taxon>
        <taxon>Insecta</taxon>
        <taxon>Pterygota</taxon>
        <taxon>Neoptera</taxon>
        <taxon>Endopterygota</taxon>
        <taxon>Hymenoptera</taxon>
        <taxon>Apocrita</taxon>
        <taxon>Aculeata</taxon>
        <taxon>Apoidea</taxon>
        <taxon>Anthophila</taxon>
        <taxon>Apidae</taxon>
        <taxon>Melipona</taxon>
    </lineage>
</organism>
<evidence type="ECO:0000256" key="1">
    <source>
        <dbReference type="PROSITE-ProRule" id="PRU00042"/>
    </source>
</evidence>
<proteinExistence type="predicted"/>
<evidence type="ECO:0000256" key="2">
    <source>
        <dbReference type="SAM" id="MobiDB-lite"/>
    </source>
</evidence>
<feature type="compositionally biased region" description="Polar residues" evidence="2">
    <location>
        <begin position="72"/>
        <end position="82"/>
    </location>
</feature>
<feature type="region of interest" description="Disordered" evidence="2">
    <location>
        <begin position="36"/>
        <end position="82"/>
    </location>
</feature>
<feature type="compositionally biased region" description="Pro residues" evidence="2">
    <location>
        <begin position="44"/>
        <end position="60"/>
    </location>
</feature>
<dbReference type="OrthoDB" id="19132at2759"/>
<feature type="compositionally biased region" description="Basic and acidic residues" evidence="2">
    <location>
        <begin position="227"/>
        <end position="253"/>
    </location>
</feature>
<dbReference type="EMBL" id="KQ435709">
    <property type="protein sequence ID" value="KOX80055.1"/>
    <property type="molecule type" value="Genomic_DNA"/>
</dbReference>
<feature type="region of interest" description="Disordered" evidence="2">
    <location>
        <begin position="213"/>
        <end position="253"/>
    </location>
</feature>
<keyword evidence="1" id="KW-0862">Zinc</keyword>
<dbReference type="GO" id="GO:0008270">
    <property type="term" value="F:zinc ion binding"/>
    <property type="evidence" value="ECO:0007669"/>
    <property type="project" value="UniProtKB-KW"/>
</dbReference>
<feature type="domain" description="C2H2-type" evidence="3">
    <location>
        <begin position="194"/>
        <end position="222"/>
    </location>
</feature>
<sequence>MVMMVIMMIMTTTVRELFKKTSDQLSSLPSDITFEICTSSSSSSPPPPPPQQQQPLPPATAPSTTAMRSSEETTFSEGNTTDSAYVKSERVVSGMHFLTDREEDRGDLLLPKSESGETEPEVRKQVGWSAAFDTAPAGSAPAVPPGFLLEYLIQNDGSVVCKWCGEVLPSRTRWYRHKYKLHVSTQVTQPAPLFKCHSCNAYFKSRKGYIGHLSSRHSDNENDENREEPTNKKARKTSDVGKGPDWEQQREKEEKLVADIIDRVKRECEAQGETVTRRGYSRRSTVMNS</sequence>
<dbReference type="SMART" id="SM00355">
    <property type="entry name" value="ZnF_C2H2"/>
    <property type="match status" value="2"/>
</dbReference>
<gene>
    <name evidence="4" type="ORF">WN51_06469</name>
</gene>
<dbReference type="InterPro" id="IPR013087">
    <property type="entry name" value="Znf_C2H2_type"/>
</dbReference>
<reference evidence="4 5" key="1">
    <citation type="submission" date="2015-07" db="EMBL/GenBank/DDBJ databases">
        <title>The genome of Melipona quadrifasciata.</title>
        <authorList>
            <person name="Pan H."/>
            <person name="Kapheim K."/>
        </authorList>
    </citation>
    <scope>NUCLEOTIDE SEQUENCE [LARGE SCALE GENOMIC DNA]</scope>
    <source>
        <strain evidence="4">0111107301</strain>
        <tissue evidence="4">Whole body</tissue>
    </source>
</reference>
<feature type="region of interest" description="Disordered" evidence="2">
    <location>
        <begin position="103"/>
        <end position="122"/>
    </location>
</feature>
<dbReference type="AlphaFoldDB" id="A0A0M9A9M1"/>
<name>A0A0M9A9M1_9HYME</name>
<evidence type="ECO:0000313" key="5">
    <source>
        <dbReference type="Proteomes" id="UP000053105"/>
    </source>
</evidence>
<keyword evidence="5" id="KW-1185">Reference proteome</keyword>
<accession>A0A0M9A9M1</accession>
<dbReference type="Gene3D" id="3.30.160.60">
    <property type="entry name" value="Classic Zinc Finger"/>
    <property type="match status" value="1"/>
</dbReference>
<keyword evidence="1" id="KW-0479">Metal-binding</keyword>
<dbReference type="PROSITE" id="PS50157">
    <property type="entry name" value="ZINC_FINGER_C2H2_2"/>
    <property type="match status" value="1"/>
</dbReference>
<dbReference type="PROSITE" id="PS00028">
    <property type="entry name" value="ZINC_FINGER_C2H2_1"/>
    <property type="match status" value="2"/>
</dbReference>